<reference evidence="3" key="1">
    <citation type="submission" date="2016-06" db="UniProtKB">
        <authorList>
            <consortium name="WormBaseParasite"/>
        </authorList>
    </citation>
    <scope>IDENTIFICATION</scope>
</reference>
<dbReference type="WBParaSite" id="TCNE_0001925601-mRNA-1">
    <property type="protein sequence ID" value="TCNE_0001925601-mRNA-1"/>
    <property type="gene ID" value="TCNE_0001925601"/>
</dbReference>
<name>A0A183VET2_TOXCA</name>
<dbReference type="EMBL" id="UYWY01026627">
    <property type="protein sequence ID" value="VDM50573.1"/>
    <property type="molecule type" value="Genomic_DNA"/>
</dbReference>
<evidence type="ECO:0000313" key="2">
    <source>
        <dbReference type="Proteomes" id="UP000050794"/>
    </source>
</evidence>
<dbReference type="Proteomes" id="UP000050794">
    <property type="component" value="Unassembled WGS sequence"/>
</dbReference>
<keyword evidence="2" id="KW-1185">Reference proteome</keyword>
<evidence type="ECO:0000313" key="1">
    <source>
        <dbReference type="EMBL" id="VDM50573.1"/>
    </source>
</evidence>
<accession>A0A183VET2</accession>
<proteinExistence type="predicted"/>
<protein>
    <submittedName>
        <fullName evidence="1 3">Uncharacterized protein</fullName>
    </submittedName>
</protein>
<sequence length="68" mass="7850">MGDSQLSRYLSDGPGCVHDLLRCVQMFKDVHFSRRKIGSHSWHPYTVPNVPSSCECMWPVDKYGHQEL</sequence>
<dbReference type="AlphaFoldDB" id="A0A183VET2"/>
<evidence type="ECO:0000313" key="3">
    <source>
        <dbReference type="WBParaSite" id="TCNE_0001925601-mRNA-1"/>
    </source>
</evidence>
<gene>
    <name evidence="1" type="ORF">TCNE_LOCUS19252</name>
</gene>
<reference evidence="1 2" key="2">
    <citation type="submission" date="2018-11" db="EMBL/GenBank/DDBJ databases">
        <authorList>
            <consortium name="Pathogen Informatics"/>
        </authorList>
    </citation>
    <scope>NUCLEOTIDE SEQUENCE [LARGE SCALE GENOMIC DNA]</scope>
</reference>
<organism evidence="2 3">
    <name type="scientific">Toxocara canis</name>
    <name type="common">Canine roundworm</name>
    <dbReference type="NCBI Taxonomy" id="6265"/>
    <lineage>
        <taxon>Eukaryota</taxon>
        <taxon>Metazoa</taxon>
        <taxon>Ecdysozoa</taxon>
        <taxon>Nematoda</taxon>
        <taxon>Chromadorea</taxon>
        <taxon>Rhabditida</taxon>
        <taxon>Spirurina</taxon>
        <taxon>Ascaridomorpha</taxon>
        <taxon>Ascaridoidea</taxon>
        <taxon>Toxocaridae</taxon>
        <taxon>Toxocara</taxon>
    </lineage>
</organism>